<feature type="compositionally biased region" description="Polar residues" evidence="1">
    <location>
        <begin position="1"/>
        <end position="19"/>
    </location>
</feature>
<sequence>MTITMSRIETQPYPASNSDADGVLGTLHDTLDTVSELDPDLLHSDTLAGHAIVTLAGAARAAVTALGTASGTALREASGVVVVRDLVAAVSLLELAVSRRGGPSDPRALEQIARRANTAYGRLLLAAPSATKSGVPCR</sequence>
<organism evidence="2 3">
    <name type="scientific">Phytoactinopolyspora halotolerans</name>
    <dbReference type="NCBI Taxonomy" id="1981512"/>
    <lineage>
        <taxon>Bacteria</taxon>
        <taxon>Bacillati</taxon>
        <taxon>Actinomycetota</taxon>
        <taxon>Actinomycetes</taxon>
        <taxon>Jiangellales</taxon>
        <taxon>Jiangellaceae</taxon>
        <taxon>Phytoactinopolyspora</taxon>
    </lineage>
</organism>
<gene>
    <name evidence="2" type="ORF">G1H10_22715</name>
</gene>
<evidence type="ECO:0000313" key="3">
    <source>
        <dbReference type="Proteomes" id="UP000475214"/>
    </source>
</evidence>
<name>A0A6L9SFY0_9ACTN</name>
<feature type="region of interest" description="Disordered" evidence="1">
    <location>
        <begin position="1"/>
        <end position="21"/>
    </location>
</feature>
<dbReference type="Proteomes" id="UP000475214">
    <property type="component" value="Unassembled WGS sequence"/>
</dbReference>
<dbReference type="RefSeq" id="WP_163742020.1">
    <property type="nucleotide sequence ID" value="NZ_JAAGOA010000018.1"/>
</dbReference>
<evidence type="ECO:0000313" key="2">
    <source>
        <dbReference type="EMBL" id="NEE02980.1"/>
    </source>
</evidence>
<keyword evidence="3" id="KW-1185">Reference proteome</keyword>
<comment type="caution">
    <text evidence="2">The sequence shown here is derived from an EMBL/GenBank/DDBJ whole genome shotgun (WGS) entry which is preliminary data.</text>
</comment>
<protein>
    <submittedName>
        <fullName evidence="2">Uncharacterized protein</fullName>
    </submittedName>
</protein>
<accession>A0A6L9SFY0</accession>
<reference evidence="2 3" key="1">
    <citation type="submission" date="2020-02" db="EMBL/GenBank/DDBJ databases">
        <authorList>
            <person name="Li X.-J."/>
            <person name="Han X.-M."/>
        </authorList>
    </citation>
    <scope>NUCLEOTIDE SEQUENCE [LARGE SCALE GENOMIC DNA]</scope>
    <source>
        <strain evidence="2 3">CCTCC AB 2017055</strain>
    </source>
</reference>
<evidence type="ECO:0000256" key="1">
    <source>
        <dbReference type="SAM" id="MobiDB-lite"/>
    </source>
</evidence>
<dbReference type="EMBL" id="JAAGOA010000018">
    <property type="protein sequence ID" value="NEE02980.1"/>
    <property type="molecule type" value="Genomic_DNA"/>
</dbReference>
<dbReference type="AlphaFoldDB" id="A0A6L9SFY0"/>
<proteinExistence type="predicted"/>